<accession>A0A2P2P0N9</accession>
<feature type="transmembrane region" description="Helical" evidence="1">
    <location>
        <begin position="6"/>
        <end position="26"/>
    </location>
</feature>
<proteinExistence type="predicted"/>
<dbReference type="EMBL" id="GGEC01067812">
    <property type="protein sequence ID" value="MBX48296.1"/>
    <property type="molecule type" value="Transcribed_RNA"/>
</dbReference>
<sequence>MNYSCLVVMVVIPSSSSFASVSFVFFS</sequence>
<dbReference type="AlphaFoldDB" id="A0A2P2P0N9"/>
<keyword evidence="1" id="KW-1133">Transmembrane helix</keyword>
<protein>
    <submittedName>
        <fullName evidence="2">Uncharacterized protein</fullName>
    </submittedName>
</protein>
<organism evidence="2">
    <name type="scientific">Rhizophora mucronata</name>
    <name type="common">Asiatic mangrove</name>
    <dbReference type="NCBI Taxonomy" id="61149"/>
    <lineage>
        <taxon>Eukaryota</taxon>
        <taxon>Viridiplantae</taxon>
        <taxon>Streptophyta</taxon>
        <taxon>Embryophyta</taxon>
        <taxon>Tracheophyta</taxon>
        <taxon>Spermatophyta</taxon>
        <taxon>Magnoliopsida</taxon>
        <taxon>eudicotyledons</taxon>
        <taxon>Gunneridae</taxon>
        <taxon>Pentapetalae</taxon>
        <taxon>rosids</taxon>
        <taxon>fabids</taxon>
        <taxon>Malpighiales</taxon>
        <taxon>Rhizophoraceae</taxon>
        <taxon>Rhizophora</taxon>
    </lineage>
</organism>
<name>A0A2P2P0N9_RHIMU</name>
<keyword evidence="1" id="KW-0812">Transmembrane</keyword>
<evidence type="ECO:0000313" key="2">
    <source>
        <dbReference type="EMBL" id="MBX48296.1"/>
    </source>
</evidence>
<reference evidence="2" key="1">
    <citation type="submission" date="2018-02" db="EMBL/GenBank/DDBJ databases">
        <title>Rhizophora mucronata_Transcriptome.</title>
        <authorList>
            <person name="Meera S.P."/>
            <person name="Sreeshan A."/>
            <person name="Augustine A."/>
        </authorList>
    </citation>
    <scope>NUCLEOTIDE SEQUENCE</scope>
    <source>
        <tissue evidence="2">Leaf</tissue>
    </source>
</reference>
<keyword evidence="1" id="KW-0472">Membrane</keyword>
<evidence type="ECO:0000256" key="1">
    <source>
        <dbReference type="SAM" id="Phobius"/>
    </source>
</evidence>